<keyword evidence="5" id="KW-1185">Reference proteome</keyword>
<dbReference type="InterPro" id="IPR036942">
    <property type="entry name" value="Beta-barrel_TonB_sf"/>
</dbReference>
<name>A0A1Y1T204_9FLAO</name>
<comment type="subcellular location">
    <subcellularLocation>
        <location evidence="1">Cell outer membrane</location>
    </subcellularLocation>
</comment>
<reference evidence="4 5" key="1">
    <citation type="submission" date="2013-04" db="EMBL/GenBank/DDBJ databases">
        <title>Zunongwangia sp. 22II14-10F7 Genome Sequencing.</title>
        <authorList>
            <person name="Lai Q."/>
            <person name="Shao Z."/>
        </authorList>
    </citation>
    <scope>NUCLEOTIDE SEQUENCE [LARGE SCALE GENOMIC DNA]</scope>
    <source>
        <strain evidence="4 5">22II14-10F7</strain>
    </source>
</reference>
<dbReference type="GO" id="GO:0009279">
    <property type="term" value="C:cell outer membrane"/>
    <property type="evidence" value="ECO:0007669"/>
    <property type="project" value="UniProtKB-SubCell"/>
</dbReference>
<comment type="caution">
    <text evidence="4">The sequence shown here is derived from an EMBL/GenBank/DDBJ whole genome shotgun (WGS) entry which is preliminary data.</text>
</comment>
<feature type="non-terminal residue" evidence="4">
    <location>
        <position position="1"/>
    </location>
</feature>
<evidence type="ECO:0000256" key="3">
    <source>
        <dbReference type="ARBA" id="ARBA00023237"/>
    </source>
</evidence>
<proteinExistence type="predicted"/>
<evidence type="ECO:0000256" key="2">
    <source>
        <dbReference type="ARBA" id="ARBA00023136"/>
    </source>
</evidence>
<dbReference type="Proteomes" id="UP000192746">
    <property type="component" value="Unassembled WGS sequence"/>
</dbReference>
<gene>
    <name evidence="4" type="ORF">IIF7_16060</name>
</gene>
<evidence type="ECO:0000256" key="1">
    <source>
        <dbReference type="ARBA" id="ARBA00004442"/>
    </source>
</evidence>
<dbReference type="AlphaFoldDB" id="A0A1Y1T204"/>
<organism evidence="4 5">
    <name type="scientific">Zunongwangia atlantica 22II14-10F7</name>
    <dbReference type="NCBI Taxonomy" id="1185767"/>
    <lineage>
        <taxon>Bacteria</taxon>
        <taxon>Pseudomonadati</taxon>
        <taxon>Bacteroidota</taxon>
        <taxon>Flavobacteriia</taxon>
        <taxon>Flavobacteriales</taxon>
        <taxon>Flavobacteriaceae</taxon>
        <taxon>Zunongwangia</taxon>
    </lineage>
</organism>
<dbReference type="STRING" id="1185767.IIF7_16060"/>
<sequence length="109" mass="13113">GSDNFQNRFVQFQPFARLEYDFLNGFILKADYEYNYYKNQENDQVNRFQIGNASLFYNKLDSAWSFEVEVNNMLDANFRRENSFSEFIVTDSRVYLQPRTVLLKIAYKL</sequence>
<evidence type="ECO:0000313" key="4">
    <source>
        <dbReference type="EMBL" id="ORL44513.1"/>
    </source>
</evidence>
<evidence type="ECO:0000313" key="5">
    <source>
        <dbReference type="Proteomes" id="UP000192746"/>
    </source>
</evidence>
<dbReference type="EMBL" id="ARYN01000015">
    <property type="protein sequence ID" value="ORL44513.1"/>
    <property type="molecule type" value="Genomic_DNA"/>
</dbReference>
<keyword evidence="2" id="KW-0472">Membrane</keyword>
<accession>A0A1Y1T204</accession>
<dbReference type="OrthoDB" id="1447550at2"/>
<keyword evidence="3" id="KW-0998">Cell outer membrane</keyword>
<protein>
    <submittedName>
        <fullName evidence="4">Uncharacterized protein</fullName>
    </submittedName>
</protein>
<dbReference type="Gene3D" id="2.40.170.20">
    <property type="entry name" value="TonB-dependent receptor, beta-barrel domain"/>
    <property type="match status" value="1"/>
</dbReference>
<dbReference type="SUPFAM" id="SSF56935">
    <property type="entry name" value="Porins"/>
    <property type="match status" value="1"/>
</dbReference>